<evidence type="ECO:0000256" key="3">
    <source>
        <dbReference type="ARBA" id="ARBA00022729"/>
    </source>
</evidence>
<dbReference type="Gene3D" id="3.40.50.2300">
    <property type="match status" value="2"/>
</dbReference>
<evidence type="ECO:0000256" key="1">
    <source>
        <dbReference type="ARBA" id="ARBA00010062"/>
    </source>
</evidence>
<proteinExistence type="inferred from homology"/>
<feature type="chain" id="PRO_5027001585" evidence="5">
    <location>
        <begin position="18"/>
        <end position="410"/>
    </location>
</feature>
<dbReference type="GO" id="GO:0006865">
    <property type="term" value="P:amino acid transport"/>
    <property type="evidence" value="ECO:0007669"/>
    <property type="project" value="UniProtKB-KW"/>
</dbReference>
<evidence type="ECO:0000259" key="6">
    <source>
        <dbReference type="Pfam" id="PF13458"/>
    </source>
</evidence>
<dbReference type="CDD" id="cd06340">
    <property type="entry name" value="PBP1_ABC_ligand_binding-like"/>
    <property type="match status" value="1"/>
</dbReference>
<dbReference type="EMBL" id="CADCUP010000180">
    <property type="protein sequence ID" value="CAA9408896.1"/>
    <property type="molecule type" value="Genomic_DNA"/>
</dbReference>
<keyword evidence="4" id="KW-0029">Amino-acid transport</keyword>
<comment type="similarity">
    <text evidence="1">Belongs to the leucine-binding protein family.</text>
</comment>
<dbReference type="InterPro" id="IPR051010">
    <property type="entry name" value="BCAA_transport"/>
</dbReference>
<evidence type="ECO:0000313" key="7">
    <source>
        <dbReference type="EMBL" id="CAA9408896.1"/>
    </source>
</evidence>
<dbReference type="Pfam" id="PF13458">
    <property type="entry name" value="Peripla_BP_6"/>
    <property type="match status" value="1"/>
</dbReference>
<protein>
    <submittedName>
        <fullName evidence="7">ABC transporter amino acid-binding protein</fullName>
    </submittedName>
</protein>
<dbReference type="PRINTS" id="PR00337">
    <property type="entry name" value="LEUILEVALBP"/>
</dbReference>
<name>A0A6J4P8K3_9ACTN</name>
<reference evidence="7" key="1">
    <citation type="submission" date="2020-02" db="EMBL/GenBank/DDBJ databases">
        <authorList>
            <person name="Meier V. D."/>
        </authorList>
    </citation>
    <scope>NUCLEOTIDE SEQUENCE</scope>
    <source>
        <strain evidence="7">AVDCRST_MAG06</strain>
    </source>
</reference>
<dbReference type="RefSeq" id="WP_295660654.1">
    <property type="nucleotide sequence ID" value="NZ_CADCUP010000180.1"/>
</dbReference>
<dbReference type="PROSITE" id="PS51257">
    <property type="entry name" value="PROKAR_LIPOPROTEIN"/>
    <property type="match status" value="1"/>
</dbReference>
<gene>
    <name evidence="7" type="ORF">AVDCRST_MAG06-2725</name>
</gene>
<sequence length="410" mass="41643">MKLTGVAALVLASTALAACGADDSGGGSRGGGGDGGDIVIGSVHPMTGALAGVGGLMNGGAELAVADINADGGIEALDGAQLALAEGDSQGKAEIGQSEAQRLISEGAVALVGTYQSDVTQNVAAVAERAGVPLVIDVAVDDAILEQGYQNTFRIQPDATSMGEAGADALVAMGEASDAPVDTVSYIHIEGSFGQSVFDAFQQQAESQGVEVAAEVTYDGTSFTDATTQVREAAAADPDAIVVTGYYPDALLIANAIDALAPDVDAVYGVANGGFDDGSFPADAGAGGEGLLSANYHYAATSDRAADIRTRFEEEYGKPMETAAMLSYQAVEVIAEALEAAGSDDPTAVRDAIAELELDDPLLAFDGPIIFDETGQNENATVIVMQIRGGKVEQVFPEEFKTADLVYPTE</sequence>
<dbReference type="InterPro" id="IPR000709">
    <property type="entry name" value="Leu_Ile_Val-bd"/>
</dbReference>
<accession>A0A6J4P8K3</accession>
<evidence type="ECO:0000256" key="2">
    <source>
        <dbReference type="ARBA" id="ARBA00022448"/>
    </source>
</evidence>
<feature type="signal peptide" evidence="5">
    <location>
        <begin position="1"/>
        <end position="17"/>
    </location>
</feature>
<dbReference type="PANTHER" id="PTHR30483">
    <property type="entry name" value="LEUCINE-SPECIFIC-BINDING PROTEIN"/>
    <property type="match status" value="1"/>
</dbReference>
<keyword evidence="2" id="KW-0813">Transport</keyword>
<keyword evidence="3 5" id="KW-0732">Signal</keyword>
<evidence type="ECO:0000256" key="5">
    <source>
        <dbReference type="SAM" id="SignalP"/>
    </source>
</evidence>
<dbReference type="SUPFAM" id="SSF53822">
    <property type="entry name" value="Periplasmic binding protein-like I"/>
    <property type="match status" value="1"/>
</dbReference>
<dbReference type="AlphaFoldDB" id="A0A6J4P8K3"/>
<dbReference type="InterPro" id="IPR028081">
    <property type="entry name" value="Leu-bd"/>
</dbReference>
<evidence type="ECO:0000256" key="4">
    <source>
        <dbReference type="ARBA" id="ARBA00022970"/>
    </source>
</evidence>
<organism evidence="7">
    <name type="scientific">uncultured Nocardioides sp</name>
    <dbReference type="NCBI Taxonomy" id="198441"/>
    <lineage>
        <taxon>Bacteria</taxon>
        <taxon>Bacillati</taxon>
        <taxon>Actinomycetota</taxon>
        <taxon>Actinomycetes</taxon>
        <taxon>Propionibacteriales</taxon>
        <taxon>Nocardioidaceae</taxon>
        <taxon>Nocardioides</taxon>
        <taxon>environmental samples</taxon>
    </lineage>
</organism>
<dbReference type="InterPro" id="IPR028082">
    <property type="entry name" value="Peripla_BP_I"/>
</dbReference>
<feature type="domain" description="Leucine-binding protein" evidence="6">
    <location>
        <begin position="38"/>
        <end position="390"/>
    </location>
</feature>